<comment type="caution">
    <text evidence="1">The sequence shown here is derived from an EMBL/GenBank/DDBJ whole genome shotgun (WGS) entry which is preliminary data.</text>
</comment>
<keyword evidence="2" id="KW-1185">Reference proteome</keyword>
<dbReference type="EMBL" id="JAGDYP010000006">
    <property type="protein sequence ID" value="MBO1884507.1"/>
    <property type="molecule type" value="Genomic_DNA"/>
</dbReference>
<dbReference type="RefSeq" id="WP_208058987.1">
    <property type="nucleotide sequence ID" value="NZ_JAGDYP010000006.1"/>
</dbReference>
<evidence type="ECO:0000313" key="2">
    <source>
        <dbReference type="Proteomes" id="UP000681610"/>
    </source>
</evidence>
<dbReference type="Proteomes" id="UP000681610">
    <property type="component" value="Unassembled WGS sequence"/>
</dbReference>
<reference evidence="1 2" key="1">
    <citation type="submission" date="2021-03" db="EMBL/GenBank/DDBJ databases">
        <title>Isolation and description of Capnocytophaga bilenii sp. nov., a novel Capnocytophaga species, isolated from a gingivitis subject.</title>
        <authorList>
            <person name="Antezack A."/>
            <person name="Monnet-Corti V."/>
            <person name="La Scola B."/>
        </authorList>
    </citation>
    <scope>NUCLEOTIDE SEQUENCE [LARGE SCALE GENOMIC DNA]</scope>
    <source>
        <strain evidence="1 2">Marseille-Q4570</strain>
    </source>
</reference>
<evidence type="ECO:0008006" key="3">
    <source>
        <dbReference type="Google" id="ProtNLM"/>
    </source>
</evidence>
<accession>A0ABS3PZE1</accession>
<evidence type="ECO:0000313" key="1">
    <source>
        <dbReference type="EMBL" id="MBO1884507.1"/>
    </source>
</evidence>
<dbReference type="PROSITE" id="PS51257">
    <property type="entry name" value="PROKAR_LIPOPROTEIN"/>
    <property type="match status" value="1"/>
</dbReference>
<protein>
    <recommendedName>
        <fullName evidence="3">Sugar-binding protein</fullName>
    </recommendedName>
</protein>
<organism evidence="1 2">
    <name type="scientific">Capnocytophaga bilenii</name>
    <dbReference type="NCBI Taxonomy" id="2819369"/>
    <lineage>
        <taxon>Bacteria</taxon>
        <taxon>Pseudomonadati</taxon>
        <taxon>Bacteroidota</taxon>
        <taxon>Flavobacteriia</taxon>
        <taxon>Flavobacteriales</taxon>
        <taxon>Flavobacteriaceae</taxon>
        <taxon>Capnocytophaga</taxon>
    </lineage>
</organism>
<gene>
    <name evidence="1" type="ORF">J4N46_08780</name>
</gene>
<sequence>MKKILLGFLAAATFLVGCNKNEDTPNNIPQNPNLPKKLIDKNKDGNIKEVRSYTYTRNLLTEIAITEYNNGVQTGTTKVVYSYEGNLIKEVKAAENELKYYYENGKISTVTENEMGDIHTIQCTYEGNRLTNVLATHSETVSVNGDVQSGTSHIEAQYTYDGNTVTQVMSSYTKDKNGVIINSYGVDSKTTIYTIVNDNILKIIDNENSIVCEYDNHPNPAYELDKLVGTNVYKIFDVEFSKNNITKITKTNQMTPKVEVTTFEYRYDASGRPIEIKKYIKEGDDERKLESIREFEY</sequence>
<name>A0ABS3PZE1_9FLAO</name>
<proteinExistence type="predicted"/>